<feature type="coiled-coil region" evidence="7">
    <location>
        <begin position="697"/>
        <end position="787"/>
    </location>
</feature>
<dbReference type="GO" id="GO:0007062">
    <property type="term" value="P:sister chromatid cohesion"/>
    <property type="evidence" value="ECO:0007669"/>
    <property type="project" value="InterPro"/>
</dbReference>
<evidence type="ECO:0000256" key="1">
    <source>
        <dbReference type="ARBA" id="ARBA00004496"/>
    </source>
</evidence>
<feature type="coiled-coil region" evidence="7">
    <location>
        <begin position="234"/>
        <end position="300"/>
    </location>
</feature>
<dbReference type="SUPFAM" id="SSF75553">
    <property type="entry name" value="Smc hinge domain"/>
    <property type="match status" value="1"/>
</dbReference>
<keyword evidence="2 7" id="KW-0963">Cytoplasm</keyword>
<protein>
    <recommendedName>
        <fullName evidence="7">Chromosome partition protein Smc</fullName>
    </recommendedName>
</protein>
<evidence type="ECO:0000313" key="10">
    <source>
        <dbReference type="Proteomes" id="UP000824140"/>
    </source>
</evidence>
<dbReference type="PIRSF" id="PIRSF005719">
    <property type="entry name" value="SMC"/>
    <property type="match status" value="1"/>
</dbReference>
<feature type="domain" description="SMC hinge" evidence="8">
    <location>
        <begin position="523"/>
        <end position="641"/>
    </location>
</feature>
<dbReference type="Pfam" id="PF06470">
    <property type="entry name" value="SMC_hinge"/>
    <property type="match status" value="1"/>
</dbReference>
<dbReference type="Gene3D" id="3.30.70.1620">
    <property type="match status" value="1"/>
</dbReference>
<reference evidence="9" key="1">
    <citation type="submission" date="2020-10" db="EMBL/GenBank/DDBJ databases">
        <authorList>
            <person name="Gilroy R."/>
        </authorList>
    </citation>
    <scope>NUCLEOTIDE SEQUENCE</scope>
    <source>
        <strain evidence="9">13766</strain>
    </source>
</reference>
<dbReference type="InterPro" id="IPR036277">
    <property type="entry name" value="SMC_hinge_sf"/>
</dbReference>
<dbReference type="Gene3D" id="6.10.140.1720">
    <property type="match status" value="1"/>
</dbReference>
<keyword evidence="3 7" id="KW-0547">Nucleotide-binding</keyword>
<organism evidence="9 10">
    <name type="scientific">Candidatus Alectryocaccomicrobium excrementavium</name>
    <dbReference type="NCBI Taxonomy" id="2840668"/>
    <lineage>
        <taxon>Bacteria</taxon>
        <taxon>Bacillati</taxon>
        <taxon>Bacillota</taxon>
        <taxon>Clostridia</taxon>
        <taxon>Candidatus Alectryocaccomicrobium</taxon>
    </lineage>
</organism>
<dbReference type="GO" id="GO:0005737">
    <property type="term" value="C:cytoplasm"/>
    <property type="evidence" value="ECO:0007669"/>
    <property type="project" value="UniProtKB-SubCell"/>
</dbReference>
<comment type="function">
    <text evidence="7">Required for chromosome condensation and partitioning.</text>
</comment>
<dbReference type="InterPro" id="IPR027417">
    <property type="entry name" value="P-loop_NTPase"/>
</dbReference>
<feature type="binding site" evidence="7">
    <location>
        <begin position="32"/>
        <end position="39"/>
    </location>
    <ligand>
        <name>ATP</name>
        <dbReference type="ChEBI" id="CHEBI:30616"/>
    </ligand>
</feature>
<dbReference type="SMART" id="SM00968">
    <property type="entry name" value="SMC_hinge"/>
    <property type="match status" value="1"/>
</dbReference>
<dbReference type="InterPro" id="IPR024704">
    <property type="entry name" value="SMC"/>
</dbReference>
<dbReference type="NCBIfam" id="TIGR02168">
    <property type="entry name" value="SMC_prok_B"/>
    <property type="match status" value="1"/>
</dbReference>
<dbReference type="Gene3D" id="3.40.50.300">
    <property type="entry name" value="P-loop containing nucleotide triphosphate hydrolases"/>
    <property type="match status" value="2"/>
</dbReference>
<dbReference type="GO" id="GO:0007059">
    <property type="term" value="P:chromosome segregation"/>
    <property type="evidence" value="ECO:0007669"/>
    <property type="project" value="UniProtKB-UniRule"/>
</dbReference>
<comment type="subunit">
    <text evidence="7">Homodimer.</text>
</comment>
<comment type="similarity">
    <text evidence="7">Belongs to the SMC family.</text>
</comment>
<evidence type="ECO:0000256" key="3">
    <source>
        <dbReference type="ARBA" id="ARBA00022741"/>
    </source>
</evidence>
<dbReference type="Proteomes" id="UP000824140">
    <property type="component" value="Unassembled WGS sequence"/>
</dbReference>
<evidence type="ECO:0000256" key="5">
    <source>
        <dbReference type="ARBA" id="ARBA00023054"/>
    </source>
</evidence>
<evidence type="ECO:0000313" key="9">
    <source>
        <dbReference type="EMBL" id="HIS93371.1"/>
    </source>
</evidence>
<dbReference type="CDD" id="cd03278">
    <property type="entry name" value="ABC_SMC_barmotin"/>
    <property type="match status" value="2"/>
</dbReference>
<dbReference type="Pfam" id="PF02463">
    <property type="entry name" value="SMC_N"/>
    <property type="match status" value="1"/>
</dbReference>
<dbReference type="InterPro" id="IPR011890">
    <property type="entry name" value="SMC_prok"/>
</dbReference>
<sequence>MRLKKLEIYGFKSFADRVEMRFDQGVTGIVGPNGCGKSNISDAVRWVLGEQSAKQLRGAKMEDVIFNGTEKRRRLSYCEVILTFDNTDHSLPIEYDEVAIARRVYRTGESEYTINRAACRLKDVIDLFRDTGVGRDGYSLVGQGRVDEILSSKSEDRRQIFEEAAGIVKYRARRNEAERRMENTRANLARVEDILGEMGARIEPLREQSETAREYLKLRDELKGLDLNVFLVKTERLNARIDELRAQGEELAALSEQAARTQAELAGERAEVEQAQAEWERRVAAEREEVQRLIREVEAREGAVLVMRERMANSGRERERLEGEAAAAGEGKEGMQKRIEALCRHAQAQEDAIAQAARALEECEATLKAREAELAALEAKAEEAKSRVIREMSRLSDVKSEKARLSAVREALARQLEQLGQGGGAEGDSLVALQQALQEAQSALSREREEEKNLQAECAACEERVRGLNARAETLSREVQVLTGRRQETGARLKLLREMQRDYEGYQNSVKQVLMQARRTQGSGVHGVVADLIRVPEKLERAMDMALGAALQNVVVDRDEDAKRMIDYLRQNRYGRATFLPVSSIRSRTLSNAERRVLSMPGCLGVASELIEYDNVYRGVIESLLGRTIVAENLDAGIQIQRASGYACRLVTLEGDVMHSGGSMTGGSVTAKATSLLSRTREADGLQRTLTELTDALAGRQEEMARAGEERGELKRERAELFERLHQQEIAVTRAEAHAAQAQDELTACEQRAQRVRQEREVLQEQLKETERALQDCESLQAEASDTTTVTQAEISQMQREIFAQRNEVTQLHGKVSDARVAHTSAQRDYEATVNERDRLAAQSGNLEKARADALAALAALAERETTDAAALEEDVAALDEQKRALDEARKHFDQSDMQRRSTQERLSALANRAEALRVENDALTGRVHKNEMQLSRAEDELGQLTSRIWEEYELTYALAEEFRAPDFKLGESEKRVAAIRARIKQMGSVNVAAVDEYRQTMERYEQMSAQRDDLVKAQMDLQGIIDELLSKMEAQFKSQFEVLNGYFQKTFVALFGGGRAELRLTDPSDALNCGIDIVAQPPGKKLQMLSLLSGGERALTAIAILFAMLTLKPTPFCILDEIEAALDDANIDNFAQYLKNYSQKTQFVVVTHRKGTMERCDALYGVAMEEKGVSKMISVQLTEKTA</sequence>
<evidence type="ECO:0000256" key="6">
    <source>
        <dbReference type="ARBA" id="ARBA00023125"/>
    </source>
</evidence>
<dbReference type="InterPro" id="IPR003395">
    <property type="entry name" value="RecF/RecN/SMC_N"/>
</dbReference>
<dbReference type="InterPro" id="IPR010935">
    <property type="entry name" value="SMC_hinge"/>
</dbReference>
<dbReference type="GO" id="GO:0003677">
    <property type="term" value="F:DNA binding"/>
    <property type="evidence" value="ECO:0007669"/>
    <property type="project" value="UniProtKB-UniRule"/>
</dbReference>
<keyword evidence="4 7" id="KW-0067">ATP-binding</keyword>
<reference evidence="9" key="2">
    <citation type="journal article" date="2021" name="PeerJ">
        <title>Extensive microbial diversity within the chicken gut microbiome revealed by metagenomics and culture.</title>
        <authorList>
            <person name="Gilroy R."/>
            <person name="Ravi A."/>
            <person name="Getino M."/>
            <person name="Pursley I."/>
            <person name="Horton D.L."/>
            <person name="Alikhan N.F."/>
            <person name="Baker D."/>
            <person name="Gharbi K."/>
            <person name="Hall N."/>
            <person name="Watson M."/>
            <person name="Adriaenssens E.M."/>
            <person name="Foster-Nyarko E."/>
            <person name="Jarju S."/>
            <person name="Secka A."/>
            <person name="Antonio M."/>
            <person name="Oren A."/>
            <person name="Chaudhuri R.R."/>
            <person name="La Ragione R."/>
            <person name="Hildebrand F."/>
            <person name="Pallen M.J."/>
        </authorList>
    </citation>
    <scope>NUCLEOTIDE SEQUENCE</scope>
    <source>
        <strain evidence="9">13766</strain>
    </source>
</reference>
<dbReference type="FunFam" id="3.40.50.300:FF:000901">
    <property type="entry name" value="Chromosome partition protein Smc"/>
    <property type="match status" value="1"/>
</dbReference>
<dbReference type="FunFam" id="3.40.50.300:FF:000984">
    <property type="entry name" value="Chromosome partition protein Smc"/>
    <property type="match status" value="1"/>
</dbReference>
<keyword evidence="5 7" id="KW-0175">Coiled coil</keyword>
<feature type="coiled-coil region" evidence="7">
    <location>
        <begin position="346"/>
        <end position="516"/>
    </location>
</feature>
<name>A0A9D1K6H7_9FIRM</name>
<dbReference type="SUPFAM" id="SSF52540">
    <property type="entry name" value="P-loop containing nucleoside triphosphate hydrolases"/>
    <property type="match status" value="1"/>
</dbReference>
<comment type="caution">
    <text evidence="9">The sequence shown here is derived from an EMBL/GenBank/DDBJ whole genome shotgun (WGS) entry which is preliminary data.</text>
</comment>
<dbReference type="GO" id="GO:0005694">
    <property type="term" value="C:chromosome"/>
    <property type="evidence" value="ECO:0007669"/>
    <property type="project" value="InterPro"/>
</dbReference>
<dbReference type="Gene3D" id="1.20.1060.20">
    <property type="match status" value="1"/>
</dbReference>
<evidence type="ECO:0000256" key="2">
    <source>
        <dbReference type="ARBA" id="ARBA00022490"/>
    </source>
</evidence>
<dbReference type="HAMAP" id="MF_01894">
    <property type="entry name" value="Smc_prok"/>
    <property type="match status" value="1"/>
</dbReference>
<proteinExistence type="inferred from homology"/>
<dbReference type="GO" id="GO:0006260">
    <property type="term" value="P:DNA replication"/>
    <property type="evidence" value="ECO:0007669"/>
    <property type="project" value="UniProtKB-UniRule"/>
</dbReference>
<feature type="coiled-coil region" evidence="7">
    <location>
        <begin position="855"/>
        <end position="948"/>
    </location>
</feature>
<evidence type="ECO:0000259" key="8">
    <source>
        <dbReference type="SMART" id="SM00968"/>
    </source>
</evidence>
<accession>A0A9D1K6H7</accession>
<dbReference type="AlphaFoldDB" id="A0A9D1K6H7"/>
<dbReference type="GO" id="GO:0005524">
    <property type="term" value="F:ATP binding"/>
    <property type="evidence" value="ECO:0007669"/>
    <property type="project" value="UniProtKB-UniRule"/>
</dbReference>
<dbReference type="EMBL" id="DVJN01000195">
    <property type="protein sequence ID" value="HIS93371.1"/>
    <property type="molecule type" value="Genomic_DNA"/>
</dbReference>
<dbReference type="GO" id="GO:0016887">
    <property type="term" value="F:ATP hydrolysis activity"/>
    <property type="evidence" value="ECO:0007669"/>
    <property type="project" value="InterPro"/>
</dbReference>
<evidence type="ECO:0000256" key="7">
    <source>
        <dbReference type="HAMAP-Rule" id="MF_01894"/>
    </source>
</evidence>
<dbReference type="GO" id="GO:0030261">
    <property type="term" value="P:chromosome condensation"/>
    <property type="evidence" value="ECO:0007669"/>
    <property type="project" value="InterPro"/>
</dbReference>
<feature type="coiled-coil region" evidence="7">
    <location>
        <begin position="167"/>
        <end position="194"/>
    </location>
</feature>
<evidence type="ECO:0000256" key="4">
    <source>
        <dbReference type="ARBA" id="ARBA00022840"/>
    </source>
</evidence>
<comment type="domain">
    <text evidence="7">Contains large globular domains required for ATP hydrolysis at each terminus and a third globular domain forming a flexible hinge near the middle of the molecule. These domains are separated by coiled-coil structures.</text>
</comment>
<gene>
    <name evidence="7 9" type="primary">smc</name>
    <name evidence="9" type="ORF">IAA84_10180</name>
</gene>
<comment type="subcellular location">
    <subcellularLocation>
        <location evidence="1 7">Cytoplasm</location>
    </subcellularLocation>
</comment>
<keyword evidence="6 7" id="KW-0238">DNA-binding</keyword>
<dbReference type="PANTHER" id="PTHR43977">
    <property type="entry name" value="STRUCTURAL MAINTENANCE OF CHROMOSOMES PROTEIN 3"/>
    <property type="match status" value="1"/>
</dbReference>